<gene>
    <name evidence="1" type="ORF">POREN0001_0478</name>
</gene>
<accession>C3JC78</accession>
<dbReference type="AlphaFoldDB" id="C3JC78"/>
<sequence length="226" mass="25933">MPDKVLTCYTGKTLMELVETKSEGYKCLLEKRCDVQIEQVKPLLANRLLIELGESLYPIELNITLDGKIDSITNFEEIKERRTNKAKELLSTFPTIPFRRYIEMSQGYLEEEEVFRSVLVRDSFIQLFFSCASESPFCYTCDNFPRKGEKNSFYCEIDKKDIGTCLYIAQPAFPTPSHVVMGGSVVSDISAKRELVGIKAEFKLQEDMDVYKREIEISMLDGDPIL</sequence>
<comment type="caution">
    <text evidence="1">The sequence shown here is derived from an EMBL/GenBank/DDBJ whole genome shotgun (WGS) entry which is preliminary data.</text>
</comment>
<proteinExistence type="predicted"/>
<dbReference type="EMBL" id="ACNN01000029">
    <property type="protein sequence ID" value="EEN82210.1"/>
    <property type="molecule type" value="Genomic_DNA"/>
</dbReference>
<dbReference type="STRING" id="553175.POREN0001_0478"/>
<dbReference type="Proteomes" id="UP000004295">
    <property type="component" value="Unassembled WGS sequence"/>
</dbReference>
<name>C3JC78_POREA</name>
<organism evidence="1 2">
    <name type="scientific">Porphyromonas endodontalis (strain ATCC 35406 / DSM 24491 / JCM 8526 / CCUG 16442 / BCRC 14492 / NCTC 13058 / HG 370)</name>
    <name type="common">Bacteroides endodontalis</name>
    <dbReference type="NCBI Taxonomy" id="553175"/>
    <lineage>
        <taxon>Bacteria</taxon>
        <taxon>Pseudomonadati</taxon>
        <taxon>Bacteroidota</taxon>
        <taxon>Bacteroidia</taxon>
        <taxon>Bacteroidales</taxon>
        <taxon>Porphyromonadaceae</taxon>
        <taxon>Porphyromonas</taxon>
    </lineage>
</organism>
<keyword evidence="2" id="KW-1185">Reference proteome</keyword>
<evidence type="ECO:0000313" key="2">
    <source>
        <dbReference type="Proteomes" id="UP000004295"/>
    </source>
</evidence>
<protein>
    <submittedName>
        <fullName evidence="1">Uncharacterized protein</fullName>
    </submittedName>
</protein>
<reference evidence="1 2" key="1">
    <citation type="submission" date="2009-04" db="EMBL/GenBank/DDBJ databases">
        <authorList>
            <person name="Sebastian Y."/>
            <person name="Madupu R."/>
            <person name="Durkin A.S."/>
            <person name="Torralba M."/>
            <person name="Methe B."/>
            <person name="Sutton G.G."/>
            <person name="Strausberg R.L."/>
            <person name="Nelson K.E."/>
        </authorList>
    </citation>
    <scope>NUCLEOTIDE SEQUENCE [LARGE SCALE GENOMIC DNA]</scope>
    <source>
        <strain evidence="2">ATCC 35406 / DSM 24491 / JCM 8526 / CCUG 16442 / BCRC 14492 / NCTC 13058 / HG 370</strain>
    </source>
</reference>
<evidence type="ECO:0000313" key="1">
    <source>
        <dbReference type="EMBL" id="EEN82210.1"/>
    </source>
</evidence>